<evidence type="ECO:0000313" key="3">
    <source>
        <dbReference type="EMBL" id="BAL86286.1"/>
    </source>
</evidence>
<keyword evidence="2" id="KW-0812">Transmembrane</keyword>
<dbReference type="HOGENOM" id="CLU_680838_0_0_11"/>
<evidence type="ECO:0000256" key="2">
    <source>
        <dbReference type="SAM" id="Phobius"/>
    </source>
</evidence>
<dbReference type="EMBL" id="AP012319">
    <property type="protein sequence ID" value="BAL86286.1"/>
    <property type="molecule type" value="Genomic_DNA"/>
</dbReference>
<dbReference type="eggNOG" id="COG3087">
    <property type="taxonomic scope" value="Bacteria"/>
</dbReference>
<keyword evidence="2" id="KW-0472">Membrane</keyword>
<reference evidence="3 4" key="1">
    <citation type="submission" date="2012-02" db="EMBL/GenBank/DDBJ databases">
        <title>Complete genome sequence of Actinoplanes missouriensis 431 (= NBRC 102363).</title>
        <authorList>
            <person name="Ohnishi Y."/>
            <person name="Ishikawa J."/>
            <person name="Sekine M."/>
            <person name="Hosoyama A."/>
            <person name="Harada T."/>
            <person name="Narita H."/>
            <person name="Hata T."/>
            <person name="Konno Y."/>
            <person name="Tutikane K."/>
            <person name="Fujita N."/>
            <person name="Horinouchi S."/>
            <person name="Hayakawa M."/>
        </authorList>
    </citation>
    <scope>NUCLEOTIDE SEQUENCE [LARGE SCALE GENOMIC DNA]</scope>
    <source>
        <strain evidence="4">ATCC 14538 / DSM 43046 / CBS 188.64 / JCM 3121 / NBRC 102363 / NCIMB 12654 / NRRL B-3342 / UNCC 431</strain>
    </source>
</reference>
<gene>
    <name evidence="3" type="ordered locus">AMIS_10660</name>
</gene>
<accession>I0GZU9</accession>
<dbReference type="KEGG" id="ams:AMIS_10660"/>
<evidence type="ECO:0000256" key="1">
    <source>
        <dbReference type="SAM" id="MobiDB-lite"/>
    </source>
</evidence>
<organism evidence="3 4">
    <name type="scientific">Actinoplanes missouriensis (strain ATCC 14538 / DSM 43046 / CBS 188.64 / JCM 3121 / NBRC 102363 / NCIMB 12654 / NRRL B-3342 / UNCC 431)</name>
    <dbReference type="NCBI Taxonomy" id="512565"/>
    <lineage>
        <taxon>Bacteria</taxon>
        <taxon>Bacillati</taxon>
        <taxon>Actinomycetota</taxon>
        <taxon>Actinomycetes</taxon>
        <taxon>Micromonosporales</taxon>
        <taxon>Micromonosporaceae</taxon>
        <taxon>Actinoplanes</taxon>
    </lineage>
</organism>
<evidence type="ECO:0000313" key="4">
    <source>
        <dbReference type="Proteomes" id="UP000007882"/>
    </source>
</evidence>
<keyword evidence="4" id="KW-1185">Reference proteome</keyword>
<dbReference type="PATRIC" id="fig|512565.3.peg.1070"/>
<dbReference type="Proteomes" id="UP000007882">
    <property type="component" value="Chromosome"/>
</dbReference>
<sequence>MVRKGGSAAGNAEVPWSPALVSGPGSTLDPPAEHWASGSSWAPISFDSGDRQPSSADALEQPPSWSAGDPRRQARTEPAGWNESSGWNESPGRGESPSWNESPGRGESSGRGEPAGRGDAGFWNEPVVWGEFAPANAGSAATGQGTAVRERPRQSRVVTFGMIVLGVVALAAITLTGIIYYSGPDSRIPEMLQLGTGGVSGNEQTVSAPLDGRTIGSFELLAATDRVRVRIADLGTDLYRISAAGDSGIYPNPELRDDAVRLDVSRDGDNAGGEIEVLLSAEVRWTLRFSGYAAERVLDLSEGRVSRIEVVGGTRRAEVTLAKASGTVPMKITGGMEELLLRAPVTSPVRVKVGGGAATVTAGARTLKDVAPGSTLTPKDWQNADRYDVDAAAPITLLTVENAK</sequence>
<proteinExistence type="predicted"/>
<dbReference type="AlphaFoldDB" id="I0GZU9"/>
<keyword evidence="2" id="KW-1133">Transmembrane helix</keyword>
<feature type="transmembrane region" description="Helical" evidence="2">
    <location>
        <begin position="157"/>
        <end position="181"/>
    </location>
</feature>
<protein>
    <submittedName>
        <fullName evidence="3">Uncharacterized protein</fullName>
    </submittedName>
</protein>
<feature type="region of interest" description="Disordered" evidence="1">
    <location>
        <begin position="1"/>
        <end position="123"/>
    </location>
</feature>
<name>I0GZU9_ACTM4</name>